<evidence type="ECO:0000313" key="9">
    <source>
        <dbReference type="Proteomes" id="UP000254866"/>
    </source>
</evidence>
<sequence length="358" mass="40454">MSKPVEQALSNLIPRHPGALPPELIDLARSLLAQSRAKVSNLKAEEEIGRTLKTTLNLPPIEPRPPIPPRVYNKLYIYFNTLLPASTSRRKSRNNTASALSTSSKPNDLPEKQTPIKPNTPSRFSKNRVPKSGLQYGNEKQRDERVPKWVPPVVRKLCAEMDTQTAIPHVLAGVESILCLPLAKRSGTKLPALVAAVWFFVIQELTGKNISKREFTQRRTRVLEVFSSLREDEEIIEKIGDGEEVWGSWEDVGFADVQAWIVEVTQGDWLEMDWFVNIGSSGDDGDAMDVDGEEEDQDIDDMSAPRRNQMGMGRMMQDEYDYLSAENQEEYAEWREIMLSTIDDLIKEGIMNMDPPDS</sequence>
<evidence type="ECO:0000256" key="6">
    <source>
        <dbReference type="SAM" id="MobiDB-lite"/>
    </source>
</evidence>
<organism evidence="8 9">
    <name type="scientific">Venustampulla echinocandica</name>
    <dbReference type="NCBI Taxonomy" id="2656787"/>
    <lineage>
        <taxon>Eukaryota</taxon>
        <taxon>Fungi</taxon>
        <taxon>Dikarya</taxon>
        <taxon>Ascomycota</taxon>
        <taxon>Pezizomycotina</taxon>
        <taxon>Leotiomycetes</taxon>
        <taxon>Helotiales</taxon>
        <taxon>Pleuroascaceae</taxon>
        <taxon>Venustampulla</taxon>
    </lineage>
</organism>
<feature type="compositionally biased region" description="Acidic residues" evidence="6">
    <location>
        <begin position="283"/>
        <end position="301"/>
    </location>
</feature>
<keyword evidence="5" id="KW-0539">Nucleus</keyword>
<dbReference type="STRING" id="2656787.A0A370TP08"/>
<reference evidence="8 9" key="1">
    <citation type="journal article" date="2018" name="IMA Fungus">
        <title>IMA Genome-F 9: Draft genome sequence of Annulohypoxylon stygium, Aspergillus mulundensis, Berkeleyomyces basicola (syn. Thielaviopsis basicola), Ceratocystis smalleyi, two Cercospora beticola strains, Coleophoma cylindrospora, Fusarium fracticaudum, Phialophora cf. hyalina, and Morchella septimelata.</title>
        <authorList>
            <person name="Wingfield B.D."/>
            <person name="Bills G.F."/>
            <person name="Dong Y."/>
            <person name="Huang W."/>
            <person name="Nel W.J."/>
            <person name="Swalarsk-Parry B.S."/>
            <person name="Vaghefi N."/>
            <person name="Wilken P.M."/>
            <person name="An Z."/>
            <person name="de Beer Z.W."/>
            <person name="De Vos L."/>
            <person name="Chen L."/>
            <person name="Duong T.A."/>
            <person name="Gao Y."/>
            <person name="Hammerbacher A."/>
            <person name="Kikkert J.R."/>
            <person name="Li Y."/>
            <person name="Li H."/>
            <person name="Li K."/>
            <person name="Li Q."/>
            <person name="Liu X."/>
            <person name="Ma X."/>
            <person name="Naidoo K."/>
            <person name="Pethybridge S.J."/>
            <person name="Sun J."/>
            <person name="Steenkamp E.T."/>
            <person name="van der Nest M.A."/>
            <person name="van Wyk S."/>
            <person name="Wingfield M.J."/>
            <person name="Xiong C."/>
            <person name="Yue Q."/>
            <person name="Zhang X."/>
        </authorList>
    </citation>
    <scope>NUCLEOTIDE SEQUENCE [LARGE SCALE GENOMIC DNA]</scope>
    <source>
        <strain evidence="8 9">BP 5553</strain>
    </source>
</reference>
<evidence type="ECO:0000256" key="5">
    <source>
        <dbReference type="ARBA" id="ARBA00023242"/>
    </source>
</evidence>
<protein>
    <recommendedName>
        <fullName evidence="7">ORC6 first cyclin-like domain-containing protein</fullName>
    </recommendedName>
</protein>
<dbReference type="Proteomes" id="UP000254866">
    <property type="component" value="Unassembled WGS sequence"/>
</dbReference>
<keyword evidence="3" id="KW-0235">DNA replication</keyword>
<dbReference type="RefSeq" id="XP_031869906.1">
    <property type="nucleotide sequence ID" value="XM_032013306.1"/>
</dbReference>
<feature type="compositionally biased region" description="Polar residues" evidence="6">
    <location>
        <begin position="94"/>
        <end position="106"/>
    </location>
</feature>
<comment type="subcellular location">
    <subcellularLocation>
        <location evidence="1">Nucleus</location>
    </subcellularLocation>
</comment>
<comment type="caution">
    <text evidence="8">The sequence shown here is derived from an EMBL/GenBank/DDBJ whole genome shotgun (WGS) entry which is preliminary data.</text>
</comment>
<feature type="region of interest" description="Disordered" evidence="6">
    <location>
        <begin position="87"/>
        <end position="145"/>
    </location>
</feature>
<evidence type="ECO:0000256" key="2">
    <source>
        <dbReference type="ARBA" id="ARBA00010840"/>
    </source>
</evidence>
<dbReference type="AlphaFoldDB" id="A0A370TP08"/>
<dbReference type="GO" id="GO:0005664">
    <property type="term" value="C:nuclear origin of replication recognition complex"/>
    <property type="evidence" value="ECO:0007669"/>
    <property type="project" value="InterPro"/>
</dbReference>
<proteinExistence type="inferred from homology"/>
<feature type="domain" description="ORC6 first cyclin-like" evidence="7">
    <location>
        <begin position="9"/>
        <end position="83"/>
    </location>
</feature>
<evidence type="ECO:0000256" key="4">
    <source>
        <dbReference type="ARBA" id="ARBA00023125"/>
    </source>
</evidence>
<dbReference type="GeneID" id="43597532"/>
<feature type="region of interest" description="Disordered" evidence="6">
    <location>
        <begin position="283"/>
        <end position="307"/>
    </location>
</feature>
<keyword evidence="4" id="KW-0238">DNA-binding</keyword>
<evidence type="ECO:0000256" key="3">
    <source>
        <dbReference type="ARBA" id="ARBA00022705"/>
    </source>
</evidence>
<evidence type="ECO:0000256" key="1">
    <source>
        <dbReference type="ARBA" id="ARBA00004123"/>
    </source>
</evidence>
<dbReference type="InterPro" id="IPR008721">
    <property type="entry name" value="ORC6_cyclin_first"/>
</dbReference>
<dbReference type="Pfam" id="PF05460">
    <property type="entry name" value="ORC6"/>
    <property type="match status" value="1"/>
</dbReference>
<dbReference type="EMBL" id="NPIC01000003">
    <property type="protein sequence ID" value="RDL37250.1"/>
    <property type="molecule type" value="Genomic_DNA"/>
</dbReference>
<evidence type="ECO:0000313" key="8">
    <source>
        <dbReference type="EMBL" id="RDL37250.1"/>
    </source>
</evidence>
<evidence type="ECO:0000259" key="7">
    <source>
        <dbReference type="Pfam" id="PF05460"/>
    </source>
</evidence>
<dbReference type="GO" id="GO:0006260">
    <property type="term" value="P:DNA replication"/>
    <property type="evidence" value="ECO:0007669"/>
    <property type="project" value="UniProtKB-KW"/>
</dbReference>
<dbReference type="GO" id="GO:0003677">
    <property type="term" value="F:DNA binding"/>
    <property type="evidence" value="ECO:0007669"/>
    <property type="project" value="UniProtKB-KW"/>
</dbReference>
<accession>A0A370TP08</accession>
<name>A0A370TP08_9HELO</name>
<comment type="similarity">
    <text evidence="2">Belongs to the ORC6 family.</text>
</comment>
<gene>
    <name evidence="8" type="ORF">BP5553_04683</name>
</gene>
<keyword evidence="9" id="KW-1185">Reference proteome</keyword>
<dbReference type="OrthoDB" id="5367324at2759"/>